<dbReference type="Proteomes" id="UP001596527">
    <property type="component" value="Unassembled WGS sequence"/>
</dbReference>
<reference evidence="3" key="1">
    <citation type="journal article" date="2014" name="Int. J. Syst. Evol. Microbiol.">
        <title>Complete genome of a new Firmicutes species belonging to the dominant human colonic microbiota ('Ruminococcus bicirculans') reveals two chromosomes and a selective capacity to utilize plant glucans.</title>
        <authorList>
            <consortium name="NISC Comparative Sequencing Program"/>
            <person name="Wegmann U."/>
            <person name="Louis P."/>
            <person name="Goesmann A."/>
            <person name="Henrissat B."/>
            <person name="Duncan S.H."/>
            <person name="Flint H.J."/>
        </authorList>
    </citation>
    <scope>NUCLEOTIDE SEQUENCE</scope>
    <source>
        <strain evidence="3">CCUG 56698</strain>
    </source>
</reference>
<organism evidence="3 5">
    <name type="scientific">Schaalia naturae</name>
    <dbReference type="NCBI Taxonomy" id="635203"/>
    <lineage>
        <taxon>Bacteria</taxon>
        <taxon>Bacillati</taxon>
        <taxon>Actinomycetota</taxon>
        <taxon>Actinomycetes</taxon>
        <taxon>Actinomycetales</taxon>
        <taxon>Actinomycetaceae</taxon>
        <taxon>Schaalia</taxon>
    </lineage>
</organism>
<evidence type="ECO:0000313" key="3">
    <source>
        <dbReference type="EMBL" id="MFC7579645.1"/>
    </source>
</evidence>
<protein>
    <submittedName>
        <fullName evidence="3">AGE family epimerase/isomerase</fullName>
    </submittedName>
</protein>
<name>A0ABW2SIG8_9ACTO</name>
<evidence type="ECO:0000256" key="2">
    <source>
        <dbReference type="ARBA" id="ARBA00023235"/>
    </source>
</evidence>
<reference evidence="3" key="3">
    <citation type="submission" date="2024-09" db="EMBL/GenBank/DDBJ databases">
        <authorList>
            <person name="Sun Q."/>
            <person name="Mori K."/>
        </authorList>
    </citation>
    <scope>NUCLEOTIDE SEQUENCE</scope>
    <source>
        <strain evidence="3">CCUG 56698</strain>
    </source>
</reference>
<dbReference type="InterPro" id="IPR008928">
    <property type="entry name" value="6-hairpin_glycosidase_sf"/>
</dbReference>
<dbReference type="SUPFAM" id="SSF48208">
    <property type="entry name" value="Six-hairpin glycosidases"/>
    <property type="match status" value="1"/>
</dbReference>
<evidence type="ECO:0000256" key="1">
    <source>
        <dbReference type="ARBA" id="ARBA00008558"/>
    </source>
</evidence>
<accession>A0ABW2SIG8</accession>
<sequence>MNDPVLQSDFDAETDALLRFGARSQAQHGFGWLTDDGSIDPGRGVQLWVTGRMTHCFALGRLLGEDWCGPVAEHGVRCLLDGPLANAPGNGWSTVVGIDGTDRRLPQQAYDHSFVILAASSGLAAGIDGSADLLDRALRSFDLLWWDETAGMVLDSRDPVTGVVDPYRGANANMHTVEALLAAWAATGDRVHLSRALRITSRILKFFMSHDFRLPEHFNASWEPQLSYNSDALADAFRPFGSTIGHWLEWSRLILEVRNECRSQGVVYPPAFDNAPKHMYRKSLAEGWGPDGHPGFVYTVDFKGRPLVRQRMYWVLCEAIGAAATLSHVNHDESYALDIRDYWSYARTCLIERPGQWHEELDENNTPSDRTWSGKPDIYHALQAMLICKLPVGPSFAAALAGQR</sequence>
<comment type="similarity">
    <text evidence="1">Belongs to the N-acylglucosamine 2-epimerase family.</text>
</comment>
<keyword evidence="5" id="KW-1185">Reference proteome</keyword>
<dbReference type="RefSeq" id="WP_380971046.1">
    <property type="nucleotide sequence ID" value="NZ_JBHTEF010000001.1"/>
</dbReference>
<dbReference type="Pfam" id="PF07221">
    <property type="entry name" value="GlcNAc_2-epim"/>
    <property type="match status" value="1"/>
</dbReference>
<keyword evidence="2" id="KW-0413">Isomerase</keyword>
<dbReference type="EMBL" id="JBHTEF010000001">
    <property type="protein sequence ID" value="MFC7582233.1"/>
    <property type="molecule type" value="Genomic_DNA"/>
</dbReference>
<dbReference type="InterPro" id="IPR010819">
    <property type="entry name" value="AGE/CE"/>
</dbReference>
<evidence type="ECO:0000313" key="5">
    <source>
        <dbReference type="Proteomes" id="UP001596527"/>
    </source>
</evidence>
<reference evidence="5" key="2">
    <citation type="journal article" date="2019" name="Int. J. Syst. Evol. Microbiol.">
        <title>The Global Catalogue of Microorganisms (GCM) 10K type strain sequencing project: providing services to taxonomists for standard genome sequencing and annotation.</title>
        <authorList>
            <consortium name="The Broad Institute Genomics Platform"/>
            <consortium name="The Broad Institute Genome Sequencing Center for Infectious Disease"/>
            <person name="Wu L."/>
            <person name="Ma J."/>
        </authorList>
    </citation>
    <scope>NUCLEOTIDE SEQUENCE [LARGE SCALE GENOMIC DNA]</scope>
    <source>
        <strain evidence="5">CCUG 56698</strain>
    </source>
</reference>
<evidence type="ECO:0000313" key="4">
    <source>
        <dbReference type="EMBL" id="MFC7582233.1"/>
    </source>
</evidence>
<gene>
    <name evidence="3" type="ORF">ACFQWG_00140</name>
    <name evidence="4" type="ORF">ACFQWG_13650</name>
</gene>
<dbReference type="InterPro" id="IPR012341">
    <property type="entry name" value="6hp_glycosidase-like_sf"/>
</dbReference>
<comment type="caution">
    <text evidence="3">The sequence shown here is derived from an EMBL/GenBank/DDBJ whole genome shotgun (WGS) entry which is preliminary data.</text>
</comment>
<dbReference type="Gene3D" id="1.50.10.10">
    <property type="match status" value="1"/>
</dbReference>
<dbReference type="PANTHER" id="PTHR15108">
    <property type="entry name" value="N-ACYLGLUCOSAMINE-2-EPIMERASE"/>
    <property type="match status" value="1"/>
</dbReference>
<dbReference type="EMBL" id="JBHTEF010000001">
    <property type="protein sequence ID" value="MFC7579645.1"/>
    <property type="molecule type" value="Genomic_DNA"/>
</dbReference>
<proteinExistence type="inferred from homology"/>